<dbReference type="PANTHER" id="PTHR23072:SF0">
    <property type="entry name" value="GPI ETHANOLAMINE PHOSPHATE TRANSFERASE 2"/>
    <property type="match status" value="1"/>
</dbReference>
<feature type="transmembrane region" description="Helical" evidence="2">
    <location>
        <begin position="539"/>
        <end position="556"/>
    </location>
</feature>
<dbReference type="InterPro" id="IPR039527">
    <property type="entry name" value="PIGG/GPI7"/>
</dbReference>
<accession>A0AAV4F4Z6</accession>
<dbReference type="AlphaFoldDB" id="A0AAV4F4Z6"/>
<feature type="transmembrane region" description="Helical" evidence="2">
    <location>
        <begin position="583"/>
        <end position="599"/>
    </location>
</feature>
<dbReference type="GO" id="GO:0005789">
    <property type="term" value="C:endoplasmic reticulum membrane"/>
    <property type="evidence" value="ECO:0007669"/>
    <property type="project" value="TreeGrafter"/>
</dbReference>
<dbReference type="InterPro" id="IPR045687">
    <property type="entry name" value="PIGG/GPI7_C"/>
</dbReference>
<evidence type="ECO:0000256" key="1">
    <source>
        <dbReference type="SAM" id="MobiDB-lite"/>
    </source>
</evidence>
<dbReference type="InterPro" id="IPR017850">
    <property type="entry name" value="Alkaline_phosphatase_core_sf"/>
</dbReference>
<dbReference type="EMBL" id="BMAT01000557">
    <property type="protein sequence ID" value="GFR68423.1"/>
    <property type="molecule type" value="Genomic_DNA"/>
</dbReference>
<dbReference type="Pfam" id="PF19316">
    <property type="entry name" value="PIGO_PIGG"/>
    <property type="match status" value="1"/>
</dbReference>
<protein>
    <submittedName>
        <fullName evidence="4">GPI ethanolamine phosphate transferase 2-like</fullName>
    </submittedName>
</protein>
<evidence type="ECO:0000259" key="3">
    <source>
        <dbReference type="Pfam" id="PF19316"/>
    </source>
</evidence>
<dbReference type="GO" id="GO:0006506">
    <property type="term" value="P:GPI anchor biosynthetic process"/>
    <property type="evidence" value="ECO:0007669"/>
    <property type="project" value="InterPro"/>
</dbReference>
<dbReference type="InterPro" id="IPR002591">
    <property type="entry name" value="Phosphodiest/P_Trfase"/>
</dbReference>
<keyword evidence="2" id="KW-0812">Transmembrane</keyword>
<evidence type="ECO:0000256" key="2">
    <source>
        <dbReference type="SAM" id="Phobius"/>
    </source>
</evidence>
<feature type="region of interest" description="Disordered" evidence="1">
    <location>
        <begin position="671"/>
        <end position="747"/>
    </location>
</feature>
<feature type="transmembrane region" description="Helical" evidence="2">
    <location>
        <begin position="360"/>
        <end position="381"/>
    </location>
</feature>
<keyword evidence="4" id="KW-0808">Transferase</keyword>
<dbReference type="Proteomes" id="UP000762676">
    <property type="component" value="Unassembled WGS sequence"/>
</dbReference>
<feature type="compositionally biased region" description="Low complexity" evidence="1">
    <location>
        <begin position="707"/>
        <end position="728"/>
    </location>
</feature>
<keyword evidence="5" id="KW-1185">Reference proteome</keyword>
<dbReference type="Gene3D" id="3.40.720.10">
    <property type="entry name" value="Alkaline Phosphatase, subunit A"/>
    <property type="match status" value="1"/>
</dbReference>
<feature type="transmembrane region" description="Helical" evidence="2">
    <location>
        <begin position="243"/>
        <end position="265"/>
    </location>
</feature>
<feature type="domain" description="GPI ethanolamine phosphate transferase 2 C-terminal" evidence="3">
    <location>
        <begin position="772"/>
        <end position="936"/>
    </location>
</feature>
<feature type="transmembrane region" description="Helical" evidence="2">
    <location>
        <begin position="387"/>
        <end position="408"/>
    </location>
</feature>
<keyword evidence="2" id="KW-1133">Transmembrane helix</keyword>
<feature type="transmembrane region" description="Helical" evidence="2">
    <location>
        <begin position="847"/>
        <end position="870"/>
    </location>
</feature>
<proteinExistence type="predicted"/>
<feature type="transmembrane region" description="Helical" evidence="2">
    <location>
        <begin position="286"/>
        <end position="306"/>
    </location>
</feature>
<organism evidence="4 5">
    <name type="scientific">Elysia marginata</name>
    <dbReference type="NCBI Taxonomy" id="1093978"/>
    <lineage>
        <taxon>Eukaryota</taxon>
        <taxon>Metazoa</taxon>
        <taxon>Spiralia</taxon>
        <taxon>Lophotrochozoa</taxon>
        <taxon>Mollusca</taxon>
        <taxon>Gastropoda</taxon>
        <taxon>Heterobranchia</taxon>
        <taxon>Euthyneura</taxon>
        <taxon>Panpulmonata</taxon>
        <taxon>Sacoglossa</taxon>
        <taxon>Placobranchoidea</taxon>
        <taxon>Plakobranchidae</taxon>
        <taxon>Elysia</taxon>
    </lineage>
</organism>
<name>A0AAV4F4Z6_9GAST</name>
<dbReference type="GO" id="GO:0051267">
    <property type="term" value="F:CP2 mannose-ethanolamine phosphotransferase activity"/>
    <property type="evidence" value="ECO:0007669"/>
    <property type="project" value="TreeGrafter"/>
</dbReference>
<keyword evidence="2" id="KW-0472">Membrane</keyword>
<feature type="transmembrane region" description="Helical" evidence="2">
    <location>
        <begin position="318"/>
        <end position="339"/>
    </location>
</feature>
<reference evidence="4 5" key="1">
    <citation type="journal article" date="2021" name="Elife">
        <title>Chloroplast acquisition without the gene transfer in kleptoplastic sea slugs, Plakobranchus ocellatus.</title>
        <authorList>
            <person name="Maeda T."/>
            <person name="Takahashi S."/>
            <person name="Yoshida T."/>
            <person name="Shimamura S."/>
            <person name="Takaki Y."/>
            <person name="Nagai Y."/>
            <person name="Toyoda A."/>
            <person name="Suzuki Y."/>
            <person name="Arimoto A."/>
            <person name="Ishii H."/>
            <person name="Satoh N."/>
            <person name="Nishiyama T."/>
            <person name="Hasebe M."/>
            <person name="Maruyama T."/>
            <person name="Minagawa J."/>
            <person name="Obokata J."/>
            <person name="Shigenobu S."/>
        </authorList>
    </citation>
    <scope>NUCLEOTIDE SEQUENCE [LARGE SCALE GENOMIC DNA]</scope>
</reference>
<feature type="compositionally biased region" description="Polar residues" evidence="1">
    <location>
        <begin position="694"/>
        <end position="706"/>
    </location>
</feature>
<sequence length="950" mass="105040">MKKFSVFQVDDNVTRHLHAELANPTWDMMILHYLGLDHIGHFAGPRSPLIGPKLAEMDRIINQIYHAMEKWTEQSLLIVCGDHGMSDQGGHGGASPGEISVPVLFLSPHILNSDPKHFGTISQTDLCPTLAVLQGVPIPSGNIGKVVTEALMGYSLEDKVTILHHNAMQAMNILKECVSDLHKESAYILFQETEVKLRQWFTSKNGSAQSAWERQGLSLITSLGESLTLISEKVSKLATSYDVYAMAISIVLMWMMLVSLVLSSLQERDERLTTPATLAKRFGPMVFPVLGSAILSHIIMCTGGVPSDTVCSASVSGVLVQAALMVIFVSLAGYITAFWPRSLSTLRKQVKVMMARCSQVETLLLVGTVSHTFTLLSSSFVEEEHQTYYFLATAVHFLFLIQLSVRYIQGFRRTSPQQQNPVCNFDTIRNKQVGGGPLFSTCNHRRVWDHKGEVIEAGEETQAEQQRFYTKIVNTACSDDETLVKNLSFSDSSATPTHSTFKQHKGDNLTEDISVMQHCLPKGSDGRGTVQPYMTTTSFLHWAFSVVAVLLMLRILRRWNHTGNKWLDIPDFGDWLVKPENKTYLSLLTVFAFMIIGASRGSRLKRVQTMCVNLALCCAYLCRVAEGSLIFPYRKFISSSGVFEARASYFFIILTCLISLLPEDFLRLENKASSPQPRQTSSQSRQPSPKSASIASKTVGSPSTALKQKSIPPSTSSSSNKVQKSNCSGSTVETKKSDSQPNLEVGNDDSFSLQQRLGGIMAATVCFACLVKQPHNAPVAAAMSLAEQMMTPVLIQTGCRPTYSLLYCMWMGQVFFFLKGNSNSLSTVDIAAGYVGLDSYWPLMNGLLLFLATYVGAIFWALAFLNFLISTQEQPHNPGQFISVPDVSCKALLLTRVLPLSMYMALVAAQRYHLFVWSVFSPKMLYEAASTVVVGLQLFMFICVSGLRLK</sequence>
<dbReference type="Pfam" id="PF01663">
    <property type="entry name" value="Phosphodiest"/>
    <property type="match status" value="1"/>
</dbReference>
<feature type="transmembrane region" description="Helical" evidence="2">
    <location>
        <begin position="924"/>
        <end position="947"/>
    </location>
</feature>
<dbReference type="PANTHER" id="PTHR23072">
    <property type="entry name" value="PHOSPHATIDYLINOSITOL GLYCAN-RELATED"/>
    <property type="match status" value="1"/>
</dbReference>
<comment type="caution">
    <text evidence="4">The sequence shown here is derived from an EMBL/GenBank/DDBJ whole genome shotgun (WGS) entry which is preliminary data.</text>
</comment>
<dbReference type="SUPFAM" id="SSF53649">
    <property type="entry name" value="Alkaline phosphatase-like"/>
    <property type="match status" value="1"/>
</dbReference>
<evidence type="ECO:0000313" key="5">
    <source>
        <dbReference type="Proteomes" id="UP000762676"/>
    </source>
</evidence>
<evidence type="ECO:0000313" key="4">
    <source>
        <dbReference type="EMBL" id="GFR68423.1"/>
    </source>
</evidence>
<feature type="compositionally biased region" description="Low complexity" evidence="1">
    <location>
        <begin position="672"/>
        <end position="693"/>
    </location>
</feature>
<gene>
    <name evidence="4" type="ORF">ElyMa_000278000</name>
</gene>